<accession>A0A146L8D6</accession>
<dbReference type="AlphaFoldDB" id="A0A146L8D6"/>
<reference evidence="1" key="1">
    <citation type="journal article" date="2016" name="Gigascience">
        <title>De novo construction of an expanded transcriptome assembly for the western tarnished plant bug, Lygus hesperus.</title>
        <authorList>
            <person name="Tassone E.E."/>
            <person name="Geib S.M."/>
            <person name="Hall B."/>
            <person name="Fabrick J.A."/>
            <person name="Brent C.S."/>
            <person name="Hull J.J."/>
        </authorList>
    </citation>
    <scope>NUCLEOTIDE SEQUENCE</scope>
</reference>
<gene>
    <name evidence="1" type="primary">msta_6</name>
    <name evidence="1" type="ORF">g.72066</name>
</gene>
<dbReference type="InterPro" id="IPR053010">
    <property type="entry name" value="SET_SmydA-8"/>
</dbReference>
<evidence type="ECO:0000313" key="1">
    <source>
        <dbReference type="EMBL" id="JAQ03412.1"/>
    </source>
</evidence>
<protein>
    <submittedName>
        <fullName evidence="1">Protein msta, isoform A</fullName>
    </submittedName>
</protein>
<dbReference type="EMBL" id="GDHC01015217">
    <property type="protein sequence ID" value="JAQ03412.1"/>
    <property type="molecule type" value="Transcribed_RNA"/>
</dbReference>
<name>A0A146L8D6_LYGHE</name>
<dbReference type="SUPFAM" id="SSF82199">
    <property type="entry name" value="SET domain"/>
    <property type="match status" value="1"/>
</dbReference>
<dbReference type="Gene3D" id="6.10.140.2220">
    <property type="match status" value="1"/>
</dbReference>
<dbReference type="CDD" id="cd20071">
    <property type="entry name" value="SET_SMYD"/>
    <property type="match status" value="1"/>
</dbReference>
<sequence length="513" mass="58085">MSGLLVICNNDKVGSDILDGTKYPTRSTLRSCRRFAKVKKNVKAGEELLNELPFVVGPKLDTPLCCLGCYHYMEDVALCEKCRWPVCSPECSKTSWHCDYECDVLKQAGVEYNVEGDPGPQLESITPLRALLASEKDLKRWESEVVSLMDHNSLRKENQEVWEAERINVVEFLRNRCKLSERFSEDLIRKVCGILEVNSYEILPDTVAVPIRGLYPTASIPSHNCVANTTHSISPGDFKMVMRATIDLAEGSEVLCSYTSSLDPTMIRRAALRCSKYFECDCDRCRDPTELGSHLSSIKCPSCDNGLILSSDPLDAEAIWKCTHCDKTLAGQLVQRLYLKIQNEVAELEYMDVSPEKLELAEKVLRNYKSSLHPRHAFNVSVFHILTQLYGRVDGYTMDMLPDILLERKAEFGQRILDALAIVEPGMTRMRGRLLFELHAAYLMMSRTKLQLKVITLEKFKDEINRVIAMLEESSRILELEPTGSLDAHLAQNAKESIEQLRTSIDSMTELPE</sequence>
<dbReference type="Gene3D" id="2.170.270.10">
    <property type="entry name" value="SET domain"/>
    <property type="match status" value="1"/>
</dbReference>
<dbReference type="InterPro" id="IPR046341">
    <property type="entry name" value="SET_dom_sf"/>
</dbReference>
<proteinExistence type="predicted"/>
<dbReference type="Gene3D" id="1.10.220.160">
    <property type="match status" value="1"/>
</dbReference>
<organism evidence="1">
    <name type="scientific">Lygus hesperus</name>
    <name type="common">Western plant bug</name>
    <dbReference type="NCBI Taxonomy" id="30085"/>
    <lineage>
        <taxon>Eukaryota</taxon>
        <taxon>Metazoa</taxon>
        <taxon>Ecdysozoa</taxon>
        <taxon>Arthropoda</taxon>
        <taxon>Hexapoda</taxon>
        <taxon>Insecta</taxon>
        <taxon>Pterygota</taxon>
        <taxon>Neoptera</taxon>
        <taxon>Paraneoptera</taxon>
        <taxon>Hemiptera</taxon>
        <taxon>Heteroptera</taxon>
        <taxon>Panheteroptera</taxon>
        <taxon>Cimicomorpha</taxon>
        <taxon>Miridae</taxon>
        <taxon>Mirini</taxon>
        <taxon>Lygus</taxon>
    </lineage>
</organism>
<dbReference type="PANTHER" id="PTHR46455">
    <property type="entry name" value="SET AND MYND DOMAIN CONTAINING, ARTHROPOD-SPECIFIC, MEMBER 4, ISOFORM A"/>
    <property type="match status" value="1"/>
</dbReference>
<dbReference type="PANTHER" id="PTHR46455:SF7">
    <property type="entry name" value="RE12806P"/>
    <property type="match status" value="1"/>
</dbReference>